<accession>A0A7W9YLR9</accession>
<gene>
    <name evidence="1" type="ORF">HNR23_004549</name>
</gene>
<proteinExistence type="predicted"/>
<sequence>MIGSVRHRSGNCMTWAVIRSAFLEFPPVGPPIRHCS</sequence>
<protein>
    <submittedName>
        <fullName evidence="1">Uncharacterized protein</fullName>
    </submittedName>
</protein>
<comment type="caution">
    <text evidence="1">The sequence shown here is derived from an EMBL/GenBank/DDBJ whole genome shotgun (WGS) entry which is preliminary data.</text>
</comment>
<name>A0A7W9YLR9_9ACTN</name>
<organism evidence="1 2">
    <name type="scientific">Nocardiopsis mwathae</name>
    <dbReference type="NCBI Taxonomy" id="1472723"/>
    <lineage>
        <taxon>Bacteria</taxon>
        <taxon>Bacillati</taxon>
        <taxon>Actinomycetota</taxon>
        <taxon>Actinomycetes</taxon>
        <taxon>Streptosporangiales</taxon>
        <taxon>Nocardiopsidaceae</taxon>
        <taxon>Nocardiopsis</taxon>
    </lineage>
</organism>
<dbReference type="Proteomes" id="UP000546642">
    <property type="component" value="Unassembled WGS sequence"/>
</dbReference>
<dbReference type="AlphaFoldDB" id="A0A7W9YLR9"/>
<evidence type="ECO:0000313" key="2">
    <source>
        <dbReference type="Proteomes" id="UP000546642"/>
    </source>
</evidence>
<reference evidence="1 2" key="1">
    <citation type="submission" date="2020-08" db="EMBL/GenBank/DDBJ databases">
        <title>Sequencing the genomes of 1000 actinobacteria strains.</title>
        <authorList>
            <person name="Klenk H.-P."/>
        </authorList>
    </citation>
    <scope>NUCLEOTIDE SEQUENCE [LARGE SCALE GENOMIC DNA]</scope>
    <source>
        <strain evidence="1 2">DSM 46659</strain>
    </source>
</reference>
<evidence type="ECO:0000313" key="1">
    <source>
        <dbReference type="EMBL" id="MBB6174489.1"/>
    </source>
</evidence>
<keyword evidence="2" id="KW-1185">Reference proteome</keyword>
<dbReference type="EMBL" id="JACHDS010000001">
    <property type="protein sequence ID" value="MBB6174489.1"/>
    <property type="molecule type" value="Genomic_DNA"/>
</dbReference>